<evidence type="ECO:0000256" key="1">
    <source>
        <dbReference type="ARBA" id="ARBA00022737"/>
    </source>
</evidence>
<reference evidence="6 7" key="1">
    <citation type="submission" date="2021-08" db="EMBL/GenBank/DDBJ databases">
        <title>Draft Genome Sequence of Phanerochaete sordida strain YK-624.</title>
        <authorList>
            <person name="Mori T."/>
            <person name="Dohra H."/>
            <person name="Suzuki T."/>
            <person name="Kawagishi H."/>
            <person name="Hirai H."/>
        </authorList>
    </citation>
    <scope>NUCLEOTIDE SEQUENCE [LARGE SCALE GENOMIC DNA]</scope>
    <source>
        <strain evidence="6 7">YK-624</strain>
    </source>
</reference>
<dbReference type="Proteomes" id="UP000703269">
    <property type="component" value="Unassembled WGS sequence"/>
</dbReference>
<keyword evidence="2 3" id="KW-0694">RNA-binding</keyword>
<evidence type="ECO:0000256" key="3">
    <source>
        <dbReference type="PROSITE-ProRule" id="PRU00176"/>
    </source>
</evidence>
<dbReference type="PANTHER" id="PTHR24012">
    <property type="entry name" value="RNA BINDING PROTEIN"/>
    <property type="match status" value="1"/>
</dbReference>
<dbReference type="Pfam" id="PF00076">
    <property type="entry name" value="RRM_1"/>
    <property type="match status" value="1"/>
</dbReference>
<evidence type="ECO:0000256" key="2">
    <source>
        <dbReference type="ARBA" id="ARBA00022884"/>
    </source>
</evidence>
<sequence>MLKLPLSRLSLRQSARKPAWASSVCLRCQVATTKSPLIRNQSSWARRLQEEPDPEPSAEETSAEKEPPEQSSPVDNSHLQAMFALARDYTQPAADKAAAVAQARAARMQYADGEPTPERAASSSVRIEYLPQKMTEDDIRELFSPFGKIAHIKILETSGERLASVTFSSSAEAEALVDANTATPLMFEEAELDIRFGSLTHENPPSRTLFVQDFGADPSETEVTLYDMFRQYGTVTGIRQAMNKAAWFVTFQSVKDAAAVMEQHQLIPFRYFKQILHVNYEVTTSTFDRNAHHTLCITGFRGTAGELLQHMPTFDGGEHIVKITSVPDKTGTRPPLFFVEFEAVEYATRALDYIREHPDVSFAAKYAGKPNDWRAKTRSLFEPIESFDPFGPSPSRRREWKGKARR</sequence>
<feature type="domain" description="RRM" evidence="5">
    <location>
        <begin position="123"/>
        <end position="199"/>
    </location>
</feature>
<gene>
    <name evidence="6" type="ORF">PsYK624_052370</name>
</gene>
<evidence type="ECO:0000313" key="7">
    <source>
        <dbReference type="Proteomes" id="UP000703269"/>
    </source>
</evidence>
<name>A0A9P3LCG1_9APHY</name>
<evidence type="ECO:0000313" key="6">
    <source>
        <dbReference type="EMBL" id="GJE89143.1"/>
    </source>
</evidence>
<evidence type="ECO:0000259" key="5">
    <source>
        <dbReference type="PROSITE" id="PS50102"/>
    </source>
</evidence>
<feature type="region of interest" description="Disordered" evidence="4">
    <location>
        <begin position="385"/>
        <end position="406"/>
    </location>
</feature>
<dbReference type="SMART" id="SM00360">
    <property type="entry name" value="RRM"/>
    <property type="match status" value="2"/>
</dbReference>
<feature type="domain" description="RRM" evidence="5">
    <location>
        <begin position="207"/>
        <end position="283"/>
    </location>
</feature>
<dbReference type="SUPFAM" id="SSF54928">
    <property type="entry name" value="RNA-binding domain, RBD"/>
    <property type="match status" value="1"/>
</dbReference>
<keyword evidence="1" id="KW-0677">Repeat</keyword>
<dbReference type="InterPro" id="IPR035979">
    <property type="entry name" value="RBD_domain_sf"/>
</dbReference>
<organism evidence="6 7">
    <name type="scientific">Phanerochaete sordida</name>
    <dbReference type="NCBI Taxonomy" id="48140"/>
    <lineage>
        <taxon>Eukaryota</taxon>
        <taxon>Fungi</taxon>
        <taxon>Dikarya</taxon>
        <taxon>Basidiomycota</taxon>
        <taxon>Agaricomycotina</taxon>
        <taxon>Agaricomycetes</taxon>
        <taxon>Polyporales</taxon>
        <taxon>Phanerochaetaceae</taxon>
        <taxon>Phanerochaete</taxon>
    </lineage>
</organism>
<comment type="caution">
    <text evidence="6">The sequence shown here is derived from an EMBL/GenBank/DDBJ whole genome shotgun (WGS) entry which is preliminary data.</text>
</comment>
<dbReference type="InterPro" id="IPR000504">
    <property type="entry name" value="RRM_dom"/>
</dbReference>
<dbReference type="EMBL" id="BPQB01000011">
    <property type="protein sequence ID" value="GJE89143.1"/>
    <property type="molecule type" value="Genomic_DNA"/>
</dbReference>
<keyword evidence="7" id="KW-1185">Reference proteome</keyword>
<dbReference type="PROSITE" id="PS50102">
    <property type="entry name" value="RRM"/>
    <property type="match status" value="2"/>
</dbReference>
<feature type="region of interest" description="Disordered" evidence="4">
    <location>
        <begin position="40"/>
        <end position="75"/>
    </location>
</feature>
<dbReference type="AlphaFoldDB" id="A0A9P3LCG1"/>
<proteinExistence type="predicted"/>
<protein>
    <submittedName>
        <fullName evidence="6">RNA-binding domain-containing protein</fullName>
    </submittedName>
</protein>
<accession>A0A9P3LCG1</accession>
<dbReference type="Gene3D" id="3.30.70.330">
    <property type="match status" value="2"/>
</dbReference>
<dbReference type="CDD" id="cd00590">
    <property type="entry name" value="RRM_SF"/>
    <property type="match status" value="2"/>
</dbReference>
<evidence type="ECO:0000256" key="4">
    <source>
        <dbReference type="SAM" id="MobiDB-lite"/>
    </source>
</evidence>
<dbReference type="OrthoDB" id="439808at2759"/>
<dbReference type="GO" id="GO:0003723">
    <property type="term" value="F:RNA binding"/>
    <property type="evidence" value="ECO:0007669"/>
    <property type="project" value="UniProtKB-UniRule"/>
</dbReference>
<dbReference type="InterPro" id="IPR012677">
    <property type="entry name" value="Nucleotide-bd_a/b_plait_sf"/>
</dbReference>